<feature type="domain" description="Integrase catalytic" evidence="13">
    <location>
        <begin position="55"/>
        <end position="225"/>
    </location>
</feature>
<protein>
    <recommendedName>
        <fullName evidence="13">Integrase catalytic domain-containing protein</fullName>
    </recommendedName>
</protein>
<dbReference type="GO" id="GO:0046872">
    <property type="term" value="F:metal ion binding"/>
    <property type="evidence" value="ECO:0007669"/>
    <property type="project" value="UniProtKB-KW"/>
</dbReference>
<evidence type="ECO:0000256" key="5">
    <source>
        <dbReference type="ARBA" id="ARBA00022842"/>
    </source>
</evidence>
<dbReference type="InterPro" id="IPR016197">
    <property type="entry name" value="Chromo-like_dom_sf"/>
</dbReference>
<dbReference type="SUPFAM" id="SSF53098">
    <property type="entry name" value="Ribonuclease H-like"/>
    <property type="match status" value="1"/>
</dbReference>
<dbReference type="InterPro" id="IPR012337">
    <property type="entry name" value="RNaseH-like_sf"/>
</dbReference>
<dbReference type="GO" id="GO:0003677">
    <property type="term" value="F:DNA binding"/>
    <property type="evidence" value="ECO:0007669"/>
    <property type="project" value="UniProtKB-KW"/>
</dbReference>
<keyword evidence="9" id="KW-0548">Nucleotidyltransferase</keyword>
<accession>A0A9Q3ES01</accession>
<dbReference type="GO" id="GO:0003964">
    <property type="term" value="F:RNA-directed DNA polymerase activity"/>
    <property type="evidence" value="ECO:0007669"/>
    <property type="project" value="UniProtKB-KW"/>
</dbReference>
<dbReference type="GO" id="GO:0003887">
    <property type="term" value="F:DNA-directed DNA polymerase activity"/>
    <property type="evidence" value="ECO:0007669"/>
    <property type="project" value="UniProtKB-KW"/>
</dbReference>
<keyword evidence="15" id="KW-1185">Reference proteome</keyword>
<dbReference type="SUPFAM" id="SSF54160">
    <property type="entry name" value="Chromo domain-like"/>
    <property type="match status" value="1"/>
</dbReference>
<dbReference type="GO" id="GO:0003723">
    <property type="term" value="F:RNA binding"/>
    <property type="evidence" value="ECO:0007669"/>
    <property type="project" value="UniProtKB-KW"/>
</dbReference>
<evidence type="ECO:0000256" key="11">
    <source>
        <dbReference type="ARBA" id="ARBA00023172"/>
    </source>
</evidence>
<dbReference type="PANTHER" id="PTHR37984">
    <property type="entry name" value="PROTEIN CBG26694"/>
    <property type="match status" value="1"/>
</dbReference>
<keyword evidence="3" id="KW-0064">Aspartyl protease</keyword>
<evidence type="ECO:0000256" key="7">
    <source>
        <dbReference type="ARBA" id="ARBA00022908"/>
    </source>
</evidence>
<sequence>MGHMSEDQTKERVASTAWWPKWEQELSEYINTFERCQKANIKHGKKYGLLQHIEESKHPWETIDMEWVTGLVPGGKENYNACLIIVDRFRKRMRCLPCHKEDTAMDTSLLFWKNIISTCGVPKIIMSDRDPKFTSEFWTNLYDMLGTKLAFSTAYHPQTDGLAERMIQTMEEILRRFCAYGMEYKDHEGYTYDWVTLLPAIQLAYNTSQHSTTGKTPAVVAKEWNPLLPVDHLKKNLLTIHPTAKDFHNMWKRACNTASKCIAEEKEYNKQRWDKTHIGPKKIRDSFVGPLTIIKFIGKNAVEVKLTAEFSRKHPVFPVSLVKPYFQTEEDKFPSRKKNPTPPDIVEVEDSPGPVSKIIRARKIRLNGKDQRQYLVRFKNQTADKDKWLAEDAIPDGNLHLRIFRSIRRTEQSHQ</sequence>
<name>A0A9Q3ES01_9BASI</name>
<keyword evidence="10" id="KW-0238">DNA-binding</keyword>
<dbReference type="PROSITE" id="PS50994">
    <property type="entry name" value="INTEGRASE"/>
    <property type="match status" value="1"/>
</dbReference>
<dbReference type="InterPro" id="IPR041588">
    <property type="entry name" value="Integrase_H2C2"/>
</dbReference>
<dbReference type="Gene3D" id="1.10.340.70">
    <property type="match status" value="1"/>
</dbReference>
<keyword evidence="5" id="KW-0460">Magnesium</keyword>
<evidence type="ECO:0000256" key="6">
    <source>
        <dbReference type="ARBA" id="ARBA00022884"/>
    </source>
</evidence>
<evidence type="ECO:0000256" key="3">
    <source>
        <dbReference type="ARBA" id="ARBA00022750"/>
    </source>
</evidence>
<keyword evidence="1" id="KW-0645">Protease</keyword>
<dbReference type="InterPro" id="IPR036397">
    <property type="entry name" value="RNaseH_sf"/>
</dbReference>
<keyword evidence="9" id="KW-0239">DNA-directed DNA polymerase</keyword>
<dbReference type="EMBL" id="AVOT02030610">
    <property type="protein sequence ID" value="MBW0523836.1"/>
    <property type="molecule type" value="Genomic_DNA"/>
</dbReference>
<evidence type="ECO:0000256" key="4">
    <source>
        <dbReference type="ARBA" id="ARBA00022801"/>
    </source>
</evidence>
<dbReference type="InterPro" id="IPR056924">
    <property type="entry name" value="SH3_Tf2-1"/>
</dbReference>
<dbReference type="AlphaFoldDB" id="A0A9Q3ES01"/>
<keyword evidence="2" id="KW-0479">Metal-binding</keyword>
<evidence type="ECO:0000256" key="2">
    <source>
        <dbReference type="ARBA" id="ARBA00022723"/>
    </source>
</evidence>
<keyword evidence="9" id="KW-0808">Transferase</keyword>
<evidence type="ECO:0000256" key="12">
    <source>
        <dbReference type="SAM" id="MobiDB-lite"/>
    </source>
</evidence>
<evidence type="ECO:0000313" key="15">
    <source>
        <dbReference type="Proteomes" id="UP000765509"/>
    </source>
</evidence>
<dbReference type="GO" id="GO:0006508">
    <property type="term" value="P:proteolysis"/>
    <property type="evidence" value="ECO:0007669"/>
    <property type="project" value="UniProtKB-KW"/>
</dbReference>
<dbReference type="GO" id="GO:0005634">
    <property type="term" value="C:nucleus"/>
    <property type="evidence" value="ECO:0007669"/>
    <property type="project" value="UniProtKB-ARBA"/>
</dbReference>
<evidence type="ECO:0000256" key="1">
    <source>
        <dbReference type="ARBA" id="ARBA00022670"/>
    </source>
</evidence>
<dbReference type="Proteomes" id="UP000765509">
    <property type="component" value="Unassembled WGS sequence"/>
</dbReference>
<keyword evidence="7" id="KW-0229">DNA integration</keyword>
<comment type="caution">
    <text evidence="14">The sequence shown here is derived from an EMBL/GenBank/DDBJ whole genome shotgun (WGS) entry which is preliminary data.</text>
</comment>
<dbReference type="Pfam" id="PF24626">
    <property type="entry name" value="SH3_Tf2-1"/>
    <property type="match status" value="1"/>
</dbReference>
<evidence type="ECO:0000256" key="9">
    <source>
        <dbReference type="ARBA" id="ARBA00022932"/>
    </source>
</evidence>
<dbReference type="GO" id="GO:0006310">
    <property type="term" value="P:DNA recombination"/>
    <property type="evidence" value="ECO:0007669"/>
    <property type="project" value="UniProtKB-KW"/>
</dbReference>
<reference evidence="14" key="1">
    <citation type="submission" date="2021-03" db="EMBL/GenBank/DDBJ databases">
        <title>Draft genome sequence of rust myrtle Austropuccinia psidii MF-1, a brazilian biotype.</title>
        <authorList>
            <person name="Quecine M.C."/>
            <person name="Pachon D.M.R."/>
            <person name="Bonatelli M.L."/>
            <person name="Correr F.H."/>
            <person name="Franceschini L.M."/>
            <person name="Leite T.F."/>
            <person name="Margarido G.R.A."/>
            <person name="Almeida C.A."/>
            <person name="Ferrarezi J.A."/>
            <person name="Labate C.A."/>
        </authorList>
    </citation>
    <scope>NUCLEOTIDE SEQUENCE</scope>
    <source>
        <strain evidence="14">MF-1</strain>
    </source>
</reference>
<dbReference type="GO" id="GO:0015074">
    <property type="term" value="P:DNA integration"/>
    <property type="evidence" value="ECO:0007669"/>
    <property type="project" value="UniProtKB-KW"/>
</dbReference>
<evidence type="ECO:0000313" key="14">
    <source>
        <dbReference type="EMBL" id="MBW0523836.1"/>
    </source>
</evidence>
<evidence type="ECO:0000256" key="8">
    <source>
        <dbReference type="ARBA" id="ARBA00022918"/>
    </source>
</evidence>
<dbReference type="InterPro" id="IPR050951">
    <property type="entry name" value="Retrovirus_Pol_polyprotein"/>
</dbReference>
<feature type="region of interest" description="Disordered" evidence="12">
    <location>
        <begin position="331"/>
        <end position="351"/>
    </location>
</feature>
<keyword evidence="6" id="KW-0694">RNA-binding</keyword>
<evidence type="ECO:0000256" key="10">
    <source>
        <dbReference type="ARBA" id="ARBA00023125"/>
    </source>
</evidence>
<dbReference type="Pfam" id="PF17921">
    <property type="entry name" value="Integrase_H2C2"/>
    <property type="match status" value="1"/>
</dbReference>
<keyword evidence="11" id="KW-0233">DNA recombination</keyword>
<evidence type="ECO:0000259" key="13">
    <source>
        <dbReference type="PROSITE" id="PS50994"/>
    </source>
</evidence>
<proteinExistence type="predicted"/>
<gene>
    <name evidence="14" type="ORF">O181_063551</name>
</gene>
<keyword evidence="4" id="KW-0378">Hydrolase</keyword>
<dbReference type="Gene3D" id="3.30.420.10">
    <property type="entry name" value="Ribonuclease H-like superfamily/Ribonuclease H"/>
    <property type="match status" value="1"/>
</dbReference>
<dbReference type="PANTHER" id="PTHR37984:SF15">
    <property type="entry name" value="INTEGRASE CATALYTIC DOMAIN-CONTAINING PROTEIN"/>
    <property type="match status" value="1"/>
</dbReference>
<keyword evidence="8" id="KW-0695">RNA-directed DNA polymerase</keyword>
<dbReference type="InterPro" id="IPR001584">
    <property type="entry name" value="Integrase_cat-core"/>
</dbReference>
<organism evidence="14 15">
    <name type="scientific">Austropuccinia psidii MF-1</name>
    <dbReference type="NCBI Taxonomy" id="1389203"/>
    <lineage>
        <taxon>Eukaryota</taxon>
        <taxon>Fungi</taxon>
        <taxon>Dikarya</taxon>
        <taxon>Basidiomycota</taxon>
        <taxon>Pucciniomycotina</taxon>
        <taxon>Pucciniomycetes</taxon>
        <taxon>Pucciniales</taxon>
        <taxon>Sphaerophragmiaceae</taxon>
        <taxon>Austropuccinia</taxon>
    </lineage>
</organism>
<dbReference type="GO" id="GO:0004190">
    <property type="term" value="F:aspartic-type endopeptidase activity"/>
    <property type="evidence" value="ECO:0007669"/>
    <property type="project" value="UniProtKB-KW"/>
</dbReference>